<keyword evidence="6 9" id="KW-1133">Transmembrane helix</keyword>
<comment type="subcellular location">
    <subcellularLocation>
        <location evidence="9">Cell membrane</location>
        <topology evidence="9">Multi-pass membrane protein</topology>
    </subcellularLocation>
    <subcellularLocation>
        <location evidence="1">Membrane</location>
        <topology evidence="1">Multi-pass membrane protein</topology>
    </subcellularLocation>
</comment>
<dbReference type="Pfam" id="PF00571">
    <property type="entry name" value="CBS"/>
    <property type="match status" value="2"/>
</dbReference>
<keyword evidence="4 9" id="KW-0812">Transmembrane</keyword>
<keyword evidence="9" id="KW-1003">Cell membrane</keyword>
<evidence type="ECO:0000256" key="8">
    <source>
        <dbReference type="PROSITE-ProRule" id="PRU00703"/>
    </source>
</evidence>
<evidence type="ECO:0000256" key="6">
    <source>
        <dbReference type="ARBA" id="ARBA00022989"/>
    </source>
</evidence>
<keyword evidence="3 9" id="KW-0813">Transport</keyword>
<dbReference type="NCBIfam" id="TIGR00400">
    <property type="entry name" value="mgtE"/>
    <property type="match status" value="1"/>
</dbReference>
<dbReference type="InterPro" id="IPR006669">
    <property type="entry name" value="MgtE_transporter"/>
</dbReference>
<feature type="transmembrane region" description="Helical" evidence="9">
    <location>
        <begin position="390"/>
        <end position="413"/>
    </location>
</feature>
<organism evidence="11 12">
    <name type="scientific">Lactococcus muris</name>
    <dbReference type="NCBI Taxonomy" id="2941330"/>
    <lineage>
        <taxon>Bacteria</taxon>
        <taxon>Bacillati</taxon>
        <taxon>Bacillota</taxon>
        <taxon>Bacilli</taxon>
        <taxon>Lactobacillales</taxon>
        <taxon>Streptococcaceae</taxon>
        <taxon>Lactococcus</taxon>
    </lineage>
</organism>
<dbReference type="InterPro" id="IPR046342">
    <property type="entry name" value="CBS_dom_sf"/>
</dbReference>
<dbReference type="EMBL" id="JBCLSQ010000031">
    <property type="protein sequence ID" value="MEY8538786.1"/>
    <property type="molecule type" value="Genomic_DNA"/>
</dbReference>
<keyword evidence="5 9" id="KW-0460">Magnesium</keyword>
<keyword evidence="9" id="KW-0479">Metal-binding</keyword>
<sequence length="452" mass="50157">MEELIGYYIRNKEFKKLQAMLQDLPKHELKEILLHLKIDEQGSLFEALAEEKALELFKVLRISQQKNLLSTLKPPMVQSILNQLSPDDRVKLFDRLPEKQFKSFLSILSAANREETLKLQAYTPETAGRIMTTEYVTLTGELTQEEALSKVSDEARRKENIHILFVVDMQEKLQGFITLGQLLTVNPKVLIQDVMSQQPFSVKTSDDQEQVAQKVKELDLIALAVTDDEERLVGILTFDDAMEILEEEATEDILNQAGLSDLKDAEEDLSKLLINGKLNKILAVRLPFLLATLLLSLLSGLVIEGFEQTLESIAMVAIFIPLIMGMGGNIGTQSSTVFTRGLVLGHINMEDFLTPFFKELRVGLTIGALLGSLAGLIALLWLGLPMLGLAVGLALFATMTVSSMLGFLVPFILIKLKVDQAAGSAPIITTLKDLLALLIYFTCVSVFLGHLM</sequence>
<keyword evidence="8" id="KW-0129">CBS domain</keyword>
<dbReference type="InterPro" id="IPR000644">
    <property type="entry name" value="CBS_dom"/>
</dbReference>
<dbReference type="SUPFAM" id="SSF158791">
    <property type="entry name" value="MgtE N-terminal domain-like"/>
    <property type="match status" value="1"/>
</dbReference>
<feature type="transmembrane region" description="Helical" evidence="9">
    <location>
        <begin position="309"/>
        <end position="330"/>
    </location>
</feature>
<dbReference type="SMART" id="SM00116">
    <property type="entry name" value="CBS"/>
    <property type="match status" value="2"/>
</dbReference>
<keyword evidence="12" id="KW-1185">Reference proteome</keyword>
<evidence type="ECO:0000256" key="4">
    <source>
        <dbReference type="ARBA" id="ARBA00022692"/>
    </source>
</evidence>
<dbReference type="RefSeq" id="WP_369918815.1">
    <property type="nucleotide sequence ID" value="NZ_JBCLSQ010000031.1"/>
</dbReference>
<feature type="domain" description="CBS" evidence="10">
    <location>
        <begin position="131"/>
        <end position="194"/>
    </location>
</feature>
<comment type="function">
    <text evidence="9">Acts as a magnesium transporter.</text>
</comment>
<accession>A0ABV4DAJ8</accession>
<evidence type="ECO:0000256" key="2">
    <source>
        <dbReference type="ARBA" id="ARBA00009749"/>
    </source>
</evidence>
<dbReference type="PROSITE" id="PS51371">
    <property type="entry name" value="CBS"/>
    <property type="match status" value="2"/>
</dbReference>
<evidence type="ECO:0000256" key="1">
    <source>
        <dbReference type="ARBA" id="ARBA00004141"/>
    </source>
</evidence>
<dbReference type="InterPro" id="IPR038076">
    <property type="entry name" value="MgtE_N_sf"/>
</dbReference>
<dbReference type="Pfam" id="PF01769">
    <property type="entry name" value="MgtE"/>
    <property type="match status" value="1"/>
</dbReference>
<dbReference type="PANTHER" id="PTHR43773:SF1">
    <property type="entry name" value="MAGNESIUM TRANSPORTER MGTE"/>
    <property type="match status" value="1"/>
</dbReference>
<comment type="caution">
    <text evidence="11">The sequence shown here is derived from an EMBL/GenBank/DDBJ whole genome shotgun (WGS) entry which is preliminary data.</text>
</comment>
<dbReference type="Gene3D" id="3.10.580.10">
    <property type="entry name" value="CBS-domain"/>
    <property type="match status" value="1"/>
</dbReference>
<dbReference type="Gene3D" id="1.25.60.10">
    <property type="entry name" value="MgtE N-terminal domain-like"/>
    <property type="match status" value="1"/>
</dbReference>
<dbReference type="Proteomes" id="UP001565242">
    <property type="component" value="Unassembled WGS sequence"/>
</dbReference>
<comment type="subunit">
    <text evidence="9">Homodimer.</text>
</comment>
<reference evidence="11 12" key="1">
    <citation type="submission" date="2024-03" db="EMBL/GenBank/DDBJ databases">
        <title>Mouse gut bacterial collection (mGBC) of GemPharmatech.</title>
        <authorList>
            <person name="He Y."/>
            <person name="Dong L."/>
            <person name="Wu D."/>
            <person name="Gao X."/>
            <person name="Lin Z."/>
        </authorList>
    </citation>
    <scope>NUCLEOTIDE SEQUENCE [LARGE SCALE GENOMIC DNA]</scope>
    <source>
        <strain evidence="11 12">20-218</strain>
    </source>
</reference>
<feature type="domain" description="CBS" evidence="10">
    <location>
        <begin position="195"/>
        <end position="251"/>
    </location>
</feature>
<feature type="transmembrane region" description="Helical" evidence="9">
    <location>
        <begin position="282"/>
        <end position="303"/>
    </location>
</feature>
<dbReference type="InterPro" id="IPR006667">
    <property type="entry name" value="SLC41_membr_dom"/>
</dbReference>
<dbReference type="SUPFAM" id="SSF161093">
    <property type="entry name" value="MgtE membrane domain-like"/>
    <property type="match status" value="1"/>
</dbReference>
<keyword evidence="7 9" id="KW-0472">Membrane</keyword>
<evidence type="ECO:0000256" key="5">
    <source>
        <dbReference type="ARBA" id="ARBA00022842"/>
    </source>
</evidence>
<dbReference type="PANTHER" id="PTHR43773">
    <property type="entry name" value="MAGNESIUM TRANSPORTER MGTE"/>
    <property type="match status" value="1"/>
</dbReference>
<evidence type="ECO:0000313" key="12">
    <source>
        <dbReference type="Proteomes" id="UP001565242"/>
    </source>
</evidence>
<evidence type="ECO:0000256" key="3">
    <source>
        <dbReference type="ARBA" id="ARBA00022448"/>
    </source>
</evidence>
<name>A0ABV4DAJ8_9LACT</name>
<evidence type="ECO:0000256" key="7">
    <source>
        <dbReference type="ARBA" id="ARBA00023136"/>
    </source>
</evidence>
<dbReference type="SMART" id="SM00924">
    <property type="entry name" value="MgtE_N"/>
    <property type="match status" value="1"/>
</dbReference>
<dbReference type="Gene3D" id="1.10.357.20">
    <property type="entry name" value="SLC41 divalent cation transporters, integral membrane domain"/>
    <property type="match status" value="1"/>
</dbReference>
<proteinExistence type="inferred from homology"/>
<gene>
    <name evidence="11" type="primary">mgtE</name>
    <name evidence="11" type="ORF">AALM99_10070</name>
</gene>
<evidence type="ECO:0000256" key="9">
    <source>
        <dbReference type="RuleBase" id="RU362011"/>
    </source>
</evidence>
<evidence type="ECO:0000259" key="10">
    <source>
        <dbReference type="PROSITE" id="PS51371"/>
    </source>
</evidence>
<dbReference type="CDD" id="cd04606">
    <property type="entry name" value="CBS_pair_Mg_transporter"/>
    <property type="match status" value="1"/>
</dbReference>
<dbReference type="InterPro" id="IPR006668">
    <property type="entry name" value="Mg_transptr_MgtE_intracell_dom"/>
</dbReference>
<feature type="transmembrane region" description="Helical" evidence="9">
    <location>
        <begin position="434"/>
        <end position="451"/>
    </location>
</feature>
<dbReference type="Pfam" id="PF03448">
    <property type="entry name" value="MgtE_N"/>
    <property type="match status" value="1"/>
</dbReference>
<feature type="transmembrane region" description="Helical" evidence="9">
    <location>
        <begin position="362"/>
        <end position="384"/>
    </location>
</feature>
<dbReference type="InterPro" id="IPR036739">
    <property type="entry name" value="SLC41_membr_dom_sf"/>
</dbReference>
<comment type="similarity">
    <text evidence="2 9">Belongs to the SLC41A transporter family.</text>
</comment>
<protein>
    <recommendedName>
        <fullName evidence="9">Magnesium transporter MgtE</fullName>
    </recommendedName>
</protein>
<evidence type="ECO:0000313" key="11">
    <source>
        <dbReference type="EMBL" id="MEY8538786.1"/>
    </source>
</evidence>
<dbReference type="SUPFAM" id="SSF54631">
    <property type="entry name" value="CBS-domain pair"/>
    <property type="match status" value="1"/>
</dbReference>